<feature type="transmembrane region" description="Helical" evidence="6">
    <location>
        <begin position="283"/>
        <end position="304"/>
    </location>
</feature>
<name>A0A550CIA4_9AGAR</name>
<reference evidence="7 8" key="1">
    <citation type="journal article" date="2019" name="New Phytol.">
        <title>Comparative genomics reveals unique wood-decay strategies and fruiting body development in the Schizophyllaceae.</title>
        <authorList>
            <person name="Almasi E."/>
            <person name="Sahu N."/>
            <person name="Krizsan K."/>
            <person name="Balint B."/>
            <person name="Kovacs G.M."/>
            <person name="Kiss B."/>
            <person name="Cseklye J."/>
            <person name="Drula E."/>
            <person name="Henrissat B."/>
            <person name="Nagy I."/>
            <person name="Chovatia M."/>
            <person name="Adam C."/>
            <person name="LaButti K."/>
            <person name="Lipzen A."/>
            <person name="Riley R."/>
            <person name="Grigoriev I.V."/>
            <person name="Nagy L.G."/>
        </authorList>
    </citation>
    <scope>NUCLEOTIDE SEQUENCE [LARGE SCALE GENOMIC DNA]</scope>
    <source>
        <strain evidence="7 8">NL-1724</strain>
    </source>
</reference>
<keyword evidence="2 6" id="KW-0812">Transmembrane</keyword>
<evidence type="ECO:0008006" key="9">
    <source>
        <dbReference type="Google" id="ProtNLM"/>
    </source>
</evidence>
<dbReference type="GO" id="GO:0016020">
    <property type="term" value="C:membrane"/>
    <property type="evidence" value="ECO:0007669"/>
    <property type="project" value="UniProtKB-SubCell"/>
</dbReference>
<dbReference type="EMBL" id="VDMD01000007">
    <property type="protein sequence ID" value="TRM64532.1"/>
    <property type="molecule type" value="Genomic_DNA"/>
</dbReference>
<evidence type="ECO:0000313" key="7">
    <source>
        <dbReference type="EMBL" id="TRM64532.1"/>
    </source>
</evidence>
<dbReference type="AlphaFoldDB" id="A0A550CIA4"/>
<keyword evidence="4 6" id="KW-0472">Membrane</keyword>
<comment type="subcellular location">
    <subcellularLocation>
        <location evidence="1">Membrane</location>
        <topology evidence="1">Multi-pass membrane protein</topology>
    </subcellularLocation>
</comment>
<evidence type="ECO:0000256" key="2">
    <source>
        <dbReference type="ARBA" id="ARBA00022692"/>
    </source>
</evidence>
<dbReference type="Proteomes" id="UP000320762">
    <property type="component" value="Unassembled WGS sequence"/>
</dbReference>
<accession>A0A550CIA4</accession>
<evidence type="ECO:0000256" key="1">
    <source>
        <dbReference type="ARBA" id="ARBA00004141"/>
    </source>
</evidence>
<organism evidence="7 8">
    <name type="scientific">Schizophyllum amplum</name>
    <dbReference type="NCBI Taxonomy" id="97359"/>
    <lineage>
        <taxon>Eukaryota</taxon>
        <taxon>Fungi</taxon>
        <taxon>Dikarya</taxon>
        <taxon>Basidiomycota</taxon>
        <taxon>Agaricomycotina</taxon>
        <taxon>Agaricomycetes</taxon>
        <taxon>Agaricomycetidae</taxon>
        <taxon>Agaricales</taxon>
        <taxon>Schizophyllaceae</taxon>
        <taxon>Schizophyllum</taxon>
    </lineage>
</organism>
<comment type="caution">
    <text evidence="7">The sequence shown here is derived from an EMBL/GenBank/DDBJ whole genome shotgun (WGS) entry which is preliminary data.</text>
</comment>
<proteinExistence type="predicted"/>
<evidence type="ECO:0000256" key="4">
    <source>
        <dbReference type="ARBA" id="ARBA00023136"/>
    </source>
</evidence>
<gene>
    <name evidence="7" type="ORF">BD626DRAFT_401363</name>
</gene>
<feature type="transmembrane region" description="Helical" evidence="6">
    <location>
        <begin position="188"/>
        <end position="208"/>
    </location>
</feature>
<evidence type="ECO:0000256" key="3">
    <source>
        <dbReference type="ARBA" id="ARBA00022989"/>
    </source>
</evidence>
<feature type="region of interest" description="Disordered" evidence="5">
    <location>
        <begin position="1"/>
        <end position="37"/>
    </location>
</feature>
<feature type="transmembrane region" description="Helical" evidence="6">
    <location>
        <begin position="117"/>
        <end position="141"/>
    </location>
</feature>
<evidence type="ECO:0000256" key="6">
    <source>
        <dbReference type="SAM" id="Phobius"/>
    </source>
</evidence>
<sequence length="337" mass="37373">MSSATDSYTDLIGEHWRGNTRPLSPIPASPTPFFQQQGSSSLSVNYVPQKFSVGRLSPLSSQQGVRKRSGRSPSGGMGETAFRNGAARMPDAGDEDYDGMMDAGRSLRAGKWNRFKWILVLTNTILTAYSLAGLVACLMTVLNAWPLADVVRVSNSLELGFSLAASLLALFTSLIGWMGLLLNNRAFLAVYTLFCWVTFAVLVVPGYLTYRRLTFNLEGKINAQWSHELGWEGRLRVQDQLSCCGYFSPFVEASVSQACYARSILPGCKHAYLEFQRLALTRWYTIVFLVVPAQILIMVAALLCSNHVTYRFGKGMMPKQYRLDHTSMAYIMGQHAG</sequence>
<keyword evidence="8" id="KW-1185">Reference proteome</keyword>
<feature type="transmembrane region" description="Helical" evidence="6">
    <location>
        <begin position="161"/>
        <end position="181"/>
    </location>
</feature>
<dbReference type="InterPro" id="IPR018499">
    <property type="entry name" value="Tetraspanin/Peripherin"/>
</dbReference>
<evidence type="ECO:0000313" key="8">
    <source>
        <dbReference type="Proteomes" id="UP000320762"/>
    </source>
</evidence>
<evidence type="ECO:0000256" key="5">
    <source>
        <dbReference type="SAM" id="MobiDB-lite"/>
    </source>
</evidence>
<dbReference type="OrthoDB" id="2156690at2759"/>
<protein>
    <recommendedName>
        <fullName evidence="9">Tetraspanin Tsp2</fullName>
    </recommendedName>
</protein>
<feature type="region of interest" description="Disordered" evidence="5">
    <location>
        <begin position="58"/>
        <end position="90"/>
    </location>
</feature>
<keyword evidence="3 6" id="KW-1133">Transmembrane helix</keyword>
<dbReference type="STRING" id="97359.A0A550CIA4"/>
<dbReference type="Pfam" id="PF00335">
    <property type="entry name" value="Tetraspanin"/>
    <property type="match status" value="1"/>
</dbReference>